<dbReference type="InterPro" id="IPR035979">
    <property type="entry name" value="RBD_domain_sf"/>
</dbReference>
<protein>
    <recommendedName>
        <fullName evidence="2">RRM domain-containing protein</fullName>
    </recommendedName>
</protein>
<dbReference type="InterPro" id="IPR036397">
    <property type="entry name" value="RNaseH_sf"/>
</dbReference>
<dbReference type="InterPro" id="IPR002156">
    <property type="entry name" value="RNaseH_domain"/>
</dbReference>
<dbReference type="SUPFAM" id="SSF54928">
    <property type="entry name" value="RNA-binding domain, RBD"/>
    <property type="match status" value="1"/>
</dbReference>
<feature type="domain" description="RRM" evidence="2">
    <location>
        <begin position="1"/>
        <end position="86"/>
    </location>
</feature>
<dbReference type="Gene3D" id="3.30.70.330">
    <property type="match status" value="1"/>
</dbReference>
<dbReference type="Gene3D" id="3.30.420.10">
    <property type="entry name" value="Ribonuclease H-like superfamily/Ribonuclease H"/>
    <property type="match status" value="1"/>
</dbReference>
<dbReference type="InterPro" id="IPR012677">
    <property type="entry name" value="Nucleotide-bd_a/b_plait_sf"/>
</dbReference>
<dbReference type="Pfam" id="PF13456">
    <property type="entry name" value="RVT_3"/>
    <property type="match status" value="1"/>
</dbReference>
<dbReference type="GO" id="GO:0004523">
    <property type="term" value="F:RNA-DNA hybrid ribonuclease activity"/>
    <property type="evidence" value="ECO:0007669"/>
    <property type="project" value="InterPro"/>
</dbReference>
<dbReference type="AlphaFoldDB" id="A0A835IMC3"/>
<dbReference type="PANTHER" id="PTHR47723">
    <property type="entry name" value="OS05G0353850 PROTEIN"/>
    <property type="match status" value="1"/>
</dbReference>
<dbReference type="Proteomes" id="UP000631114">
    <property type="component" value="Unassembled WGS sequence"/>
</dbReference>
<dbReference type="InterPro" id="IPR053151">
    <property type="entry name" value="RNase_H-like"/>
</dbReference>
<dbReference type="OrthoDB" id="1107337at2759"/>
<keyword evidence="4" id="KW-1185">Reference proteome</keyword>
<dbReference type="InterPro" id="IPR044730">
    <property type="entry name" value="RNase_H-like_dom_plant"/>
</dbReference>
<dbReference type="SUPFAM" id="SSF53098">
    <property type="entry name" value="Ribonuclease H-like"/>
    <property type="match status" value="1"/>
</dbReference>
<dbReference type="InterPro" id="IPR000504">
    <property type="entry name" value="RRM_dom"/>
</dbReference>
<dbReference type="CDD" id="cd06222">
    <property type="entry name" value="RNase_H_like"/>
    <property type="match status" value="1"/>
</dbReference>
<proteinExistence type="predicted"/>
<comment type="caution">
    <text evidence="3">The sequence shown here is derived from an EMBL/GenBank/DDBJ whole genome shotgun (WGS) entry which is preliminary data.</text>
</comment>
<reference evidence="3 4" key="1">
    <citation type="submission" date="2020-10" db="EMBL/GenBank/DDBJ databases">
        <title>The Coptis chinensis genome and diversification of protoberbering-type alkaloids.</title>
        <authorList>
            <person name="Wang B."/>
            <person name="Shu S."/>
            <person name="Song C."/>
            <person name="Liu Y."/>
        </authorList>
    </citation>
    <scope>NUCLEOTIDE SEQUENCE [LARGE SCALE GENOMIC DNA]</scope>
    <source>
        <strain evidence="3">HL-2020</strain>
        <tissue evidence="3">Leaf</tissue>
    </source>
</reference>
<gene>
    <name evidence="3" type="ORF">IFM89_009661</name>
</gene>
<sequence>MFIFQLLAGLEHAIAGTNGKTEAIARFFNDLLRDPSESGVVVDVYINEEKNFAIVEFKSPRDAIEAVREDGIVFEDATLNIRWPTDYNPTLILDLDPKQKSCPWLKYGLRGGLYANATQSRWVFGCILRDSLGGFIFGIAAPISYATSIFAEFYALRLGVLAFSELQMENIVIEVDSKYLHELLTKRCDQEVPHSIKILYDDICEGLSKIRNKRIEWNYREANKTADCLANYASNLVNHLNWSTAQDHLITQPAEFANVLPPESLYWWKIPPPFLGHVLNLDVQGHGTDRLVPSYQ</sequence>
<keyword evidence="1" id="KW-0694">RNA-binding</keyword>
<dbReference type="GO" id="GO:0003723">
    <property type="term" value="F:RNA binding"/>
    <property type="evidence" value="ECO:0007669"/>
    <property type="project" value="UniProtKB-UniRule"/>
</dbReference>
<name>A0A835IMC3_9MAGN</name>
<dbReference type="PANTHER" id="PTHR47723:SF19">
    <property type="entry name" value="POLYNUCLEOTIDYL TRANSFERASE, RIBONUCLEASE H-LIKE SUPERFAMILY PROTEIN"/>
    <property type="match status" value="1"/>
</dbReference>
<evidence type="ECO:0000313" key="3">
    <source>
        <dbReference type="EMBL" id="KAF9619879.1"/>
    </source>
</evidence>
<evidence type="ECO:0000259" key="2">
    <source>
        <dbReference type="PROSITE" id="PS50102"/>
    </source>
</evidence>
<dbReference type="PROSITE" id="PS50102">
    <property type="entry name" value="RRM"/>
    <property type="match status" value="1"/>
</dbReference>
<evidence type="ECO:0000313" key="4">
    <source>
        <dbReference type="Proteomes" id="UP000631114"/>
    </source>
</evidence>
<accession>A0A835IMC3</accession>
<dbReference type="InterPro" id="IPR012337">
    <property type="entry name" value="RNaseH-like_sf"/>
</dbReference>
<dbReference type="EMBL" id="JADFTS010000002">
    <property type="protein sequence ID" value="KAF9619879.1"/>
    <property type="molecule type" value="Genomic_DNA"/>
</dbReference>
<evidence type="ECO:0000256" key="1">
    <source>
        <dbReference type="PROSITE-ProRule" id="PRU00176"/>
    </source>
</evidence>
<organism evidence="3 4">
    <name type="scientific">Coptis chinensis</name>
    <dbReference type="NCBI Taxonomy" id="261450"/>
    <lineage>
        <taxon>Eukaryota</taxon>
        <taxon>Viridiplantae</taxon>
        <taxon>Streptophyta</taxon>
        <taxon>Embryophyta</taxon>
        <taxon>Tracheophyta</taxon>
        <taxon>Spermatophyta</taxon>
        <taxon>Magnoliopsida</taxon>
        <taxon>Ranunculales</taxon>
        <taxon>Ranunculaceae</taxon>
        <taxon>Coptidoideae</taxon>
        <taxon>Coptis</taxon>
    </lineage>
</organism>
<dbReference type="Pfam" id="PF00076">
    <property type="entry name" value="RRM_1"/>
    <property type="match status" value="1"/>
</dbReference>